<dbReference type="Proteomes" id="UP000694240">
    <property type="component" value="Chromosome 8"/>
</dbReference>
<comment type="catalytic activity">
    <reaction evidence="1">
        <text>uridine(38/39/40) in tRNA = pseudouridine(38/39/40) in tRNA</text>
        <dbReference type="Rhea" id="RHEA:22376"/>
        <dbReference type="Rhea" id="RHEA-COMP:10085"/>
        <dbReference type="Rhea" id="RHEA-COMP:10087"/>
        <dbReference type="ChEBI" id="CHEBI:65314"/>
        <dbReference type="ChEBI" id="CHEBI:65315"/>
        <dbReference type="EC" id="5.4.99.12"/>
    </reaction>
</comment>
<organism evidence="3 4">
    <name type="scientific">Arabidopsis thaliana x Arabidopsis arenosa</name>
    <dbReference type="NCBI Taxonomy" id="1240361"/>
    <lineage>
        <taxon>Eukaryota</taxon>
        <taxon>Viridiplantae</taxon>
        <taxon>Streptophyta</taxon>
        <taxon>Embryophyta</taxon>
        <taxon>Tracheophyta</taxon>
        <taxon>Spermatophyta</taxon>
        <taxon>Magnoliopsida</taxon>
        <taxon>eudicotyledons</taxon>
        <taxon>Gunneridae</taxon>
        <taxon>Pentapetalae</taxon>
        <taxon>rosids</taxon>
        <taxon>malvids</taxon>
        <taxon>Brassicales</taxon>
        <taxon>Brassicaceae</taxon>
        <taxon>Camelineae</taxon>
        <taxon>Arabidopsis</taxon>
    </lineage>
</organism>
<name>A0A8T2AQR4_9BRAS</name>
<proteinExistence type="inferred from homology"/>
<keyword evidence="4" id="KW-1185">Reference proteome</keyword>
<evidence type="ECO:0000256" key="1">
    <source>
        <dbReference type="RuleBase" id="RU003792"/>
    </source>
</evidence>
<comment type="similarity">
    <text evidence="1">Belongs to the tRNA pseudouridine synthase TruA family.</text>
</comment>
<accession>A0A8T2AQR4</accession>
<evidence type="ECO:0000313" key="4">
    <source>
        <dbReference type="Proteomes" id="UP000694240"/>
    </source>
</evidence>
<evidence type="ECO:0000313" key="3">
    <source>
        <dbReference type="EMBL" id="KAG7576346.1"/>
    </source>
</evidence>
<comment type="caution">
    <text evidence="3">The sequence shown here is derived from an EMBL/GenBank/DDBJ whole genome shotgun (WGS) entry which is preliminary data.</text>
</comment>
<dbReference type="GO" id="GO:0160147">
    <property type="term" value="F:tRNA pseudouridine(38-40) synthase activity"/>
    <property type="evidence" value="ECO:0007669"/>
    <property type="project" value="UniProtKB-EC"/>
</dbReference>
<dbReference type="EMBL" id="JAEFBK010000008">
    <property type="protein sequence ID" value="KAG7576346.1"/>
    <property type="molecule type" value="Genomic_DNA"/>
</dbReference>
<feature type="domain" description="Pseudouridine synthase I TruA alpha/beta" evidence="2">
    <location>
        <begin position="118"/>
        <end position="225"/>
    </location>
</feature>
<keyword evidence="1" id="KW-0413">Isomerase</keyword>
<dbReference type="EC" id="5.4.99.12" evidence="1"/>
<keyword evidence="1" id="KW-0819">tRNA processing</keyword>
<gene>
    <name evidence="3" type="ORF">ISN45_Aa03g007400</name>
</gene>
<dbReference type="AlphaFoldDB" id="A0A8T2AQR4"/>
<dbReference type="PANTHER" id="PTHR11142:SF0">
    <property type="entry name" value="TRNA PSEUDOURIDINE SYNTHASE-LIKE 1"/>
    <property type="match status" value="1"/>
</dbReference>
<dbReference type="GO" id="GO:0003723">
    <property type="term" value="F:RNA binding"/>
    <property type="evidence" value="ECO:0007669"/>
    <property type="project" value="InterPro"/>
</dbReference>
<dbReference type="InterPro" id="IPR020097">
    <property type="entry name" value="PsdUridine_synth_TruA_a/b_dom"/>
</dbReference>
<sequence length="255" mass="29203">MAPCDSLRWHPFCRLAVSGVTTNYPINVRESLNSDNGARKKRAASNWSWQDRCRSSRLGSDIRVRELSAAVPEFHARFSAHSKVYRYQIYNDTFMDPFQRHWAYLCAYKLNASKMREAANLFVGMHDFSAFANATREDGVPDPLKTISRFDVIQMESLLQLEVEGSGFLYRQVRNMVALLIQIGKEALDSDIVPMILETKDRRVLAKYTSLPAPPHGLCLVSVKYKEDHLKLPLDCPVTSFGRHHTITKCKLPFY</sequence>
<dbReference type="GO" id="GO:0031119">
    <property type="term" value="P:tRNA pseudouridine synthesis"/>
    <property type="evidence" value="ECO:0007669"/>
    <property type="project" value="TreeGrafter"/>
</dbReference>
<protein>
    <recommendedName>
        <fullName evidence="1">tRNA pseudouridine synthase</fullName>
        <ecNumber evidence="1">5.4.99.12</ecNumber>
    </recommendedName>
</protein>
<evidence type="ECO:0000259" key="2">
    <source>
        <dbReference type="Pfam" id="PF01416"/>
    </source>
</evidence>
<reference evidence="3 4" key="1">
    <citation type="submission" date="2020-12" db="EMBL/GenBank/DDBJ databases">
        <title>Concerted genomic and epigenomic changes stabilize Arabidopsis allopolyploids.</title>
        <authorList>
            <person name="Chen Z."/>
        </authorList>
    </citation>
    <scope>NUCLEOTIDE SEQUENCE [LARGE SCALE GENOMIC DNA]</scope>
    <source>
        <strain evidence="3">Allo738</strain>
        <tissue evidence="3">Leaf</tissue>
    </source>
</reference>
<dbReference type="Pfam" id="PF01416">
    <property type="entry name" value="PseudoU_synth_1"/>
    <property type="match status" value="1"/>
</dbReference>
<dbReference type="InterPro" id="IPR001406">
    <property type="entry name" value="PsdUridine_synth_TruA"/>
</dbReference>
<dbReference type="PANTHER" id="PTHR11142">
    <property type="entry name" value="PSEUDOURIDYLATE SYNTHASE"/>
    <property type="match status" value="1"/>
</dbReference>